<keyword evidence="5 6" id="KW-0472">Membrane</keyword>
<proteinExistence type="predicted"/>
<dbReference type="InterPro" id="IPR050833">
    <property type="entry name" value="Poly_Biosynth_Transport"/>
</dbReference>
<dbReference type="PANTHER" id="PTHR30250:SF28">
    <property type="entry name" value="POLYSACCHARIDE BIOSYNTHESIS PROTEIN"/>
    <property type="match status" value="1"/>
</dbReference>
<keyword evidence="4 6" id="KW-1133">Transmembrane helix</keyword>
<evidence type="ECO:0000256" key="6">
    <source>
        <dbReference type="SAM" id="Phobius"/>
    </source>
</evidence>
<evidence type="ECO:0000256" key="5">
    <source>
        <dbReference type="ARBA" id="ARBA00023136"/>
    </source>
</evidence>
<feature type="transmembrane region" description="Helical" evidence="6">
    <location>
        <begin position="84"/>
        <end position="110"/>
    </location>
</feature>
<evidence type="ECO:0000313" key="8">
    <source>
        <dbReference type="Proteomes" id="UP000016543"/>
    </source>
</evidence>
<accession>A0ABM9WLS8</accession>
<comment type="subcellular location">
    <subcellularLocation>
        <location evidence="1">Cell membrane</location>
        <topology evidence="1">Multi-pass membrane protein</topology>
    </subcellularLocation>
</comment>
<feature type="transmembrane region" description="Helical" evidence="6">
    <location>
        <begin position="51"/>
        <end position="72"/>
    </location>
</feature>
<evidence type="ECO:0000256" key="2">
    <source>
        <dbReference type="ARBA" id="ARBA00022475"/>
    </source>
</evidence>
<gene>
    <name evidence="7" type="ORF">OS145_11421</name>
</gene>
<name>A0ABM9WLS8_9GAMM</name>
<dbReference type="PANTHER" id="PTHR30250">
    <property type="entry name" value="PST FAMILY PREDICTED COLANIC ACID TRANSPORTER"/>
    <property type="match status" value="1"/>
</dbReference>
<feature type="transmembrane region" description="Helical" evidence="6">
    <location>
        <begin position="262"/>
        <end position="286"/>
    </location>
</feature>
<comment type="caution">
    <text evidence="7">The sequence shown here is derived from an EMBL/GenBank/DDBJ whole genome shotgun (WGS) entry which is preliminary data.</text>
</comment>
<reference evidence="7 8" key="1">
    <citation type="submission" date="2006-01" db="EMBL/GenBank/DDBJ databases">
        <authorList>
            <person name="Brettar I."/>
            <person name="Hofle M."/>
            <person name="Ferriera S."/>
            <person name="Johnson J."/>
            <person name="Kravitz S."/>
            <person name="Halpern A."/>
            <person name="Remington K."/>
            <person name="Beeson K."/>
            <person name="Tran B."/>
            <person name="Rogers Y.-H."/>
            <person name="Friedman R."/>
            <person name="Venter J.C."/>
        </authorList>
    </citation>
    <scope>NUCLEOTIDE SEQUENCE [LARGE SCALE GENOMIC DNA]</scope>
    <source>
        <strain evidence="7 8">OS145</strain>
    </source>
</reference>
<feature type="transmembrane region" description="Helical" evidence="6">
    <location>
        <begin position="21"/>
        <end position="39"/>
    </location>
</feature>
<feature type="transmembrane region" description="Helical" evidence="6">
    <location>
        <begin position="155"/>
        <end position="179"/>
    </location>
</feature>
<organism evidence="7 8">
    <name type="scientific">Idiomarina baltica OS145</name>
    <dbReference type="NCBI Taxonomy" id="314276"/>
    <lineage>
        <taxon>Bacteria</taxon>
        <taxon>Pseudomonadati</taxon>
        <taxon>Pseudomonadota</taxon>
        <taxon>Gammaproteobacteria</taxon>
        <taxon>Alteromonadales</taxon>
        <taxon>Idiomarinaceae</taxon>
        <taxon>Idiomarina</taxon>
    </lineage>
</organism>
<dbReference type="EMBL" id="AAMX01000010">
    <property type="protein sequence ID" value="EAQ31897.1"/>
    <property type="molecule type" value="Genomic_DNA"/>
</dbReference>
<evidence type="ECO:0000256" key="1">
    <source>
        <dbReference type="ARBA" id="ARBA00004651"/>
    </source>
</evidence>
<protein>
    <submittedName>
        <fullName evidence="7">Polysaccharide biosynthesis protein</fullName>
    </submittedName>
</protein>
<evidence type="ECO:0000256" key="3">
    <source>
        <dbReference type="ARBA" id="ARBA00022692"/>
    </source>
</evidence>
<feature type="transmembrane region" description="Helical" evidence="6">
    <location>
        <begin position="400"/>
        <end position="423"/>
    </location>
</feature>
<feature type="transmembrane region" description="Helical" evidence="6">
    <location>
        <begin position="126"/>
        <end position="143"/>
    </location>
</feature>
<evidence type="ECO:0000313" key="7">
    <source>
        <dbReference type="EMBL" id="EAQ31897.1"/>
    </source>
</evidence>
<feature type="transmembrane region" description="Helical" evidence="6">
    <location>
        <begin position="344"/>
        <end position="366"/>
    </location>
</feature>
<keyword evidence="2" id="KW-1003">Cell membrane</keyword>
<keyword evidence="3 6" id="KW-0812">Transmembrane</keyword>
<feature type="transmembrane region" description="Helical" evidence="6">
    <location>
        <begin position="307"/>
        <end position="332"/>
    </location>
</feature>
<feature type="transmembrane region" description="Helical" evidence="6">
    <location>
        <begin position="373"/>
        <end position="394"/>
    </location>
</feature>
<dbReference type="Proteomes" id="UP000016543">
    <property type="component" value="Unassembled WGS sequence"/>
</dbReference>
<dbReference type="Pfam" id="PF13440">
    <property type="entry name" value="Polysacc_synt_3"/>
    <property type="match status" value="1"/>
</dbReference>
<sequence>MFSEVQKKISIDNAKKVQKNILTLISGNLGARALGFIFLPLITRVYSPEDFGVFSLFTAVLSILLPIATLKYEVTVLIPKSSRLAFNQLVVSVLLTMVMTLIVAVILLLFRDSIFRLFDLEPLLDFWWLLPLGIFTASSYSILSMWGTRLQNFKILAITSVYQSFIGGASKLILAYLLVNPLGLLVGHVMQQGGGIYKLKNKFWPDFKCQFTKLRLNRIWFGVKLFRNVPLTRFPSQLILVLTSNSPILYSSVAYESEVTGFIGLAFTTLALPMALVGQSVGKAYFSEIAKIGRKNIVSIGKVTKFIVKRLFIIAIIPTLVLIFFGPFLFSITFGSKWAMSGEYVSILAWMLIFQFITAPIINLFTVLNKHQVFLYLNLLRLCIVATVFTTSFSLKFSPISWLTLYSVGLSAHYCFLGLYVYWTLKSQKSKG</sequence>
<keyword evidence="8" id="KW-1185">Reference proteome</keyword>
<evidence type="ECO:0000256" key="4">
    <source>
        <dbReference type="ARBA" id="ARBA00022989"/>
    </source>
</evidence>